<accession>A0A433A1W6</accession>
<keyword evidence="2" id="KW-1185">Reference proteome</keyword>
<dbReference type="AlphaFoldDB" id="A0A433A1W6"/>
<evidence type="ECO:0000313" key="2">
    <source>
        <dbReference type="Proteomes" id="UP000268093"/>
    </source>
</evidence>
<dbReference type="Proteomes" id="UP000268093">
    <property type="component" value="Unassembled WGS sequence"/>
</dbReference>
<gene>
    <name evidence="1" type="ORF">BC936DRAFT_141635</name>
</gene>
<reference evidence="1 2" key="1">
    <citation type="journal article" date="2018" name="New Phytol.">
        <title>Phylogenomics of Endogonaceae and evolution of mycorrhizas within Mucoromycota.</title>
        <authorList>
            <person name="Chang Y."/>
            <person name="Desiro A."/>
            <person name="Na H."/>
            <person name="Sandor L."/>
            <person name="Lipzen A."/>
            <person name="Clum A."/>
            <person name="Barry K."/>
            <person name="Grigoriev I.V."/>
            <person name="Martin F.M."/>
            <person name="Stajich J.E."/>
            <person name="Smith M.E."/>
            <person name="Bonito G."/>
            <person name="Spatafora J.W."/>
        </authorList>
    </citation>
    <scope>NUCLEOTIDE SEQUENCE [LARGE SCALE GENOMIC DNA]</scope>
    <source>
        <strain evidence="1 2">GMNB39</strain>
    </source>
</reference>
<organism evidence="1 2">
    <name type="scientific">Jimgerdemannia flammicorona</name>
    <dbReference type="NCBI Taxonomy" id="994334"/>
    <lineage>
        <taxon>Eukaryota</taxon>
        <taxon>Fungi</taxon>
        <taxon>Fungi incertae sedis</taxon>
        <taxon>Mucoromycota</taxon>
        <taxon>Mucoromycotina</taxon>
        <taxon>Endogonomycetes</taxon>
        <taxon>Endogonales</taxon>
        <taxon>Endogonaceae</taxon>
        <taxon>Jimgerdemannia</taxon>
    </lineage>
</organism>
<comment type="caution">
    <text evidence="1">The sequence shown here is derived from an EMBL/GenBank/DDBJ whole genome shotgun (WGS) entry which is preliminary data.</text>
</comment>
<name>A0A433A1W6_9FUNG</name>
<dbReference type="EMBL" id="RBNI01020162">
    <property type="protein sequence ID" value="RUO96674.1"/>
    <property type="molecule type" value="Genomic_DNA"/>
</dbReference>
<proteinExistence type="predicted"/>
<evidence type="ECO:0000313" key="1">
    <source>
        <dbReference type="EMBL" id="RUO96674.1"/>
    </source>
</evidence>
<protein>
    <submittedName>
        <fullName evidence="1">Uncharacterized protein</fullName>
    </submittedName>
</protein>
<sequence length="105" mass="11704">MYPRLNLIGTHVGLPHGAEAIAHSAPVAHYARRLGALLHQIRRVGAQAVHTDPVIRKASQEYDGWENAAITTAAEYSSDLSQVERNAILKKFKKGEIRLYVLRHL</sequence>